<gene>
    <name evidence="1" type="ORF">CRECT_1360</name>
</gene>
<dbReference type="RefSeq" id="WP_002944652.1">
    <property type="nucleotide sequence ID" value="NZ_CP012543.1"/>
</dbReference>
<proteinExistence type="predicted"/>
<accession>A0A6G5QN51</accession>
<dbReference type="KEGG" id="crx:CRECT_1360"/>
<evidence type="ECO:0000313" key="2">
    <source>
        <dbReference type="Proteomes" id="UP000502377"/>
    </source>
</evidence>
<protein>
    <submittedName>
        <fullName evidence="1">Uncharacterized protein</fullName>
    </submittedName>
</protein>
<dbReference type="EMBL" id="CP012543">
    <property type="protein sequence ID" value="QCD47014.1"/>
    <property type="molecule type" value="Genomic_DNA"/>
</dbReference>
<dbReference type="AlphaFoldDB" id="A0A6G5QN51"/>
<organism evidence="1 2">
    <name type="scientific">Campylobacter rectus</name>
    <name type="common">Wolinella recta</name>
    <dbReference type="NCBI Taxonomy" id="203"/>
    <lineage>
        <taxon>Bacteria</taxon>
        <taxon>Pseudomonadati</taxon>
        <taxon>Campylobacterota</taxon>
        <taxon>Epsilonproteobacteria</taxon>
        <taxon>Campylobacterales</taxon>
        <taxon>Campylobacteraceae</taxon>
        <taxon>Campylobacter</taxon>
    </lineage>
</organism>
<sequence>MRESPQVVAIGSDNIAIYGSNNVINVYIVKSEKEAKKLAGKNETLIYAKPRSGSKRANPIDT</sequence>
<dbReference type="Proteomes" id="UP000502377">
    <property type="component" value="Chromosome"/>
</dbReference>
<evidence type="ECO:0000313" key="1">
    <source>
        <dbReference type="EMBL" id="QCD47014.1"/>
    </source>
</evidence>
<reference evidence="1 2" key="1">
    <citation type="submission" date="2016-07" db="EMBL/GenBank/DDBJ databases">
        <title>Comparative genomics of the Campylobacter concisus group.</title>
        <authorList>
            <person name="Miller W.G."/>
            <person name="Yee E."/>
            <person name="Chapman M.H."/>
            <person name="Huynh S."/>
            <person name="Bono J.L."/>
            <person name="On S.L.W."/>
            <person name="StLeger J."/>
            <person name="Foster G."/>
            <person name="Parker C.T."/>
        </authorList>
    </citation>
    <scope>NUCLEOTIDE SEQUENCE [LARGE SCALE GENOMIC DNA]</scope>
    <source>
        <strain evidence="1 2">ATCC 33238</strain>
    </source>
</reference>
<name>A0A6G5QN51_CAMRE</name>